<gene>
    <name evidence="3" type="ORF">CD32_16495</name>
</gene>
<reference evidence="3 4" key="1">
    <citation type="submission" date="2014-02" db="EMBL/GenBank/DDBJ databases">
        <title>Draft genome sequence of Lysinibacillus odysseyi NBRC 100172.</title>
        <authorList>
            <person name="Zhang F."/>
            <person name="Wang G."/>
            <person name="Zhang L."/>
        </authorList>
    </citation>
    <scope>NUCLEOTIDE SEQUENCE [LARGE SCALE GENOMIC DNA]</scope>
    <source>
        <strain evidence="3 4">NBRC 100172</strain>
    </source>
</reference>
<evidence type="ECO:0000313" key="3">
    <source>
        <dbReference type="EMBL" id="KGR83429.1"/>
    </source>
</evidence>
<dbReference type="EMBL" id="JPVP01000058">
    <property type="protein sequence ID" value="KGR83429.1"/>
    <property type="molecule type" value="Genomic_DNA"/>
</dbReference>
<keyword evidence="4" id="KW-1185">Reference proteome</keyword>
<sequence length="186" mass="21034">MDWKQQLMSYSPYNEQEAADQRVILTCLNTFEDVLTRNNAIAHITCSGFVVNKGRSKALMVHHNIYHSWSWTGGHADGETDFLAVALREVEEETGVKGIPVTTDIFSLDVLTVVGHVKNGEFITPHLHLNVAYLIEADEKQALYIAEAENSDVAWIPIDQLNDYSNEEHMKPIYNKMVEKMTAAVR</sequence>
<proteinExistence type="inferred from homology"/>
<dbReference type="PROSITE" id="PS51462">
    <property type="entry name" value="NUDIX"/>
    <property type="match status" value="1"/>
</dbReference>
<dbReference type="STRING" id="1220589.CD32_16495"/>
<dbReference type="Proteomes" id="UP000030437">
    <property type="component" value="Unassembled WGS sequence"/>
</dbReference>
<dbReference type="eggNOG" id="COG1051">
    <property type="taxonomic scope" value="Bacteria"/>
</dbReference>
<dbReference type="OrthoDB" id="9787880at2"/>
<accession>A0A0A3IFD8</accession>
<name>A0A0A3IFD8_9BACI</name>
<feature type="domain" description="Nudix hydrolase" evidence="2">
    <location>
        <begin position="41"/>
        <end position="179"/>
    </location>
</feature>
<evidence type="ECO:0000259" key="2">
    <source>
        <dbReference type="PROSITE" id="PS51462"/>
    </source>
</evidence>
<dbReference type="InterPro" id="IPR015797">
    <property type="entry name" value="NUDIX_hydrolase-like_dom_sf"/>
</dbReference>
<keyword evidence="3" id="KW-0378">Hydrolase</keyword>
<evidence type="ECO:0000313" key="4">
    <source>
        <dbReference type="Proteomes" id="UP000030437"/>
    </source>
</evidence>
<dbReference type="GO" id="GO:0016787">
    <property type="term" value="F:hydrolase activity"/>
    <property type="evidence" value="ECO:0007669"/>
    <property type="project" value="UniProtKB-KW"/>
</dbReference>
<organism evidence="3 4">
    <name type="scientific">Lysinibacillus odysseyi 34hs-1 = NBRC 100172</name>
    <dbReference type="NCBI Taxonomy" id="1220589"/>
    <lineage>
        <taxon>Bacteria</taxon>
        <taxon>Bacillati</taxon>
        <taxon>Bacillota</taxon>
        <taxon>Bacilli</taxon>
        <taxon>Bacillales</taxon>
        <taxon>Bacillaceae</taxon>
        <taxon>Lysinibacillus</taxon>
    </lineage>
</organism>
<comment type="caution">
    <text evidence="3">The sequence shown here is derived from an EMBL/GenBank/DDBJ whole genome shotgun (WGS) entry which is preliminary data.</text>
</comment>
<protein>
    <submittedName>
        <fullName evidence="3">NUDIX hydrolase</fullName>
    </submittedName>
</protein>
<dbReference type="PANTHER" id="PTHR43736">
    <property type="entry name" value="ADP-RIBOSE PYROPHOSPHATASE"/>
    <property type="match status" value="1"/>
</dbReference>
<dbReference type="InterPro" id="IPR000086">
    <property type="entry name" value="NUDIX_hydrolase_dom"/>
</dbReference>
<dbReference type="RefSeq" id="WP_036156807.1">
    <property type="nucleotide sequence ID" value="NZ_AVCX01000003.1"/>
</dbReference>
<dbReference type="PANTHER" id="PTHR43736:SF1">
    <property type="entry name" value="DIHYDRONEOPTERIN TRIPHOSPHATE DIPHOSPHATASE"/>
    <property type="match status" value="1"/>
</dbReference>
<dbReference type="Gene3D" id="3.90.79.10">
    <property type="entry name" value="Nucleoside Triphosphate Pyrophosphohydrolase"/>
    <property type="match status" value="1"/>
</dbReference>
<dbReference type="AlphaFoldDB" id="A0A0A3IFD8"/>
<comment type="similarity">
    <text evidence="1">Belongs to the Nudix hydrolase family.</text>
</comment>
<dbReference type="SUPFAM" id="SSF55811">
    <property type="entry name" value="Nudix"/>
    <property type="match status" value="1"/>
</dbReference>
<dbReference type="CDD" id="cd03674">
    <property type="entry name" value="NUDIX_Hydrolase"/>
    <property type="match status" value="1"/>
</dbReference>
<evidence type="ECO:0000256" key="1">
    <source>
        <dbReference type="ARBA" id="ARBA00005582"/>
    </source>
</evidence>
<dbReference type="Pfam" id="PF00293">
    <property type="entry name" value="NUDIX"/>
    <property type="match status" value="1"/>
</dbReference>